<evidence type="ECO:0000313" key="1">
    <source>
        <dbReference type="EMBL" id="KAF2208011.1"/>
    </source>
</evidence>
<organism evidence="1 2">
    <name type="scientific">Cercospora zeae-maydis SCOH1-5</name>
    <dbReference type="NCBI Taxonomy" id="717836"/>
    <lineage>
        <taxon>Eukaryota</taxon>
        <taxon>Fungi</taxon>
        <taxon>Dikarya</taxon>
        <taxon>Ascomycota</taxon>
        <taxon>Pezizomycotina</taxon>
        <taxon>Dothideomycetes</taxon>
        <taxon>Dothideomycetidae</taxon>
        <taxon>Mycosphaerellales</taxon>
        <taxon>Mycosphaerellaceae</taxon>
        <taxon>Cercospora</taxon>
    </lineage>
</organism>
<dbReference type="AlphaFoldDB" id="A0A6A6F605"/>
<gene>
    <name evidence="1" type="ORF">CERZMDRAFT_91661</name>
</gene>
<accession>A0A6A6F605</accession>
<protein>
    <submittedName>
        <fullName evidence="1">Uncharacterized protein</fullName>
    </submittedName>
</protein>
<name>A0A6A6F605_9PEZI</name>
<sequence>MAMLWSQIRDLRPNVKDRSQQVISGRTAERAFFNALDARGVPSVAGIASHIEDRGYHRWSQHPKNAL</sequence>
<reference evidence="1" key="1">
    <citation type="journal article" date="2020" name="Stud. Mycol.">
        <title>101 Dothideomycetes genomes: a test case for predicting lifestyles and emergence of pathogens.</title>
        <authorList>
            <person name="Haridas S."/>
            <person name="Albert R."/>
            <person name="Binder M."/>
            <person name="Bloem J."/>
            <person name="Labutti K."/>
            <person name="Salamov A."/>
            <person name="Andreopoulos B."/>
            <person name="Baker S."/>
            <person name="Barry K."/>
            <person name="Bills G."/>
            <person name="Bluhm B."/>
            <person name="Cannon C."/>
            <person name="Castanera R."/>
            <person name="Culley D."/>
            <person name="Daum C."/>
            <person name="Ezra D."/>
            <person name="Gonzalez J."/>
            <person name="Henrissat B."/>
            <person name="Kuo A."/>
            <person name="Liang C."/>
            <person name="Lipzen A."/>
            <person name="Lutzoni F."/>
            <person name="Magnuson J."/>
            <person name="Mondo S."/>
            <person name="Nolan M."/>
            <person name="Ohm R."/>
            <person name="Pangilinan J."/>
            <person name="Park H.-J."/>
            <person name="Ramirez L."/>
            <person name="Alfaro M."/>
            <person name="Sun H."/>
            <person name="Tritt A."/>
            <person name="Yoshinaga Y."/>
            <person name="Zwiers L.-H."/>
            <person name="Turgeon B."/>
            <person name="Goodwin S."/>
            <person name="Spatafora J."/>
            <person name="Crous P."/>
            <person name="Grigoriev I."/>
        </authorList>
    </citation>
    <scope>NUCLEOTIDE SEQUENCE</scope>
    <source>
        <strain evidence="1">SCOH1-5</strain>
    </source>
</reference>
<evidence type="ECO:0000313" key="2">
    <source>
        <dbReference type="Proteomes" id="UP000799539"/>
    </source>
</evidence>
<proteinExistence type="predicted"/>
<keyword evidence="2" id="KW-1185">Reference proteome</keyword>
<dbReference type="EMBL" id="ML992698">
    <property type="protein sequence ID" value="KAF2208011.1"/>
    <property type="molecule type" value="Genomic_DNA"/>
</dbReference>
<dbReference type="Proteomes" id="UP000799539">
    <property type="component" value="Unassembled WGS sequence"/>
</dbReference>